<comment type="caution">
    <text evidence="1">The sequence shown here is derived from an EMBL/GenBank/DDBJ whole genome shotgun (WGS) entry which is preliminary data.</text>
</comment>
<proteinExistence type="predicted"/>
<evidence type="ECO:0000313" key="1">
    <source>
        <dbReference type="EMBL" id="KKL71069.1"/>
    </source>
</evidence>
<gene>
    <name evidence="1" type="ORF">LCGC14_2098590</name>
</gene>
<reference evidence="1" key="1">
    <citation type="journal article" date="2015" name="Nature">
        <title>Complex archaea that bridge the gap between prokaryotes and eukaryotes.</title>
        <authorList>
            <person name="Spang A."/>
            <person name="Saw J.H."/>
            <person name="Jorgensen S.L."/>
            <person name="Zaremba-Niedzwiedzka K."/>
            <person name="Martijn J."/>
            <person name="Lind A.E."/>
            <person name="van Eijk R."/>
            <person name="Schleper C."/>
            <person name="Guy L."/>
            <person name="Ettema T.J."/>
        </authorList>
    </citation>
    <scope>NUCLEOTIDE SEQUENCE</scope>
</reference>
<name>A0A0F9EAU4_9ZZZZ</name>
<accession>A0A0F9EAU4</accession>
<dbReference type="EMBL" id="LAZR01025701">
    <property type="protein sequence ID" value="KKL71069.1"/>
    <property type="molecule type" value="Genomic_DNA"/>
</dbReference>
<protein>
    <submittedName>
        <fullName evidence="1">Uncharacterized protein</fullName>
    </submittedName>
</protein>
<organism evidence="1">
    <name type="scientific">marine sediment metagenome</name>
    <dbReference type="NCBI Taxonomy" id="412755"/>
    <lineage>
        <taxon>unclassified sequences</taxon>
        <taxon>metagenomes</taxon>
        <taxon>ecological metagenomes</taxon>
    </lineage>
</organism>
<sequence>MNKLKEKLKNIAHEYHIETSQTYQVVKEIHKEINEY</sequence>
<dbReference type="AlphaFoldDB" id="A0A0F9EAU4"/>